<dbReference type="RefSeq" id="WP_186503822.1">
    <property type="nucleotide sequence ID" value="NZ_JACOGK010000027.1"/>
</dbReference>
<name>A0ABR6VJH6_9FIRM</name>
<evidence type="ECO:0000313" key="2">
    <source>
        <dbReference type="EMBL" id="MBC3537438.1"/>
    </source>
</evidence>
<dbReference type="InterPro" id="IPR025682">
    <property type="entry name" value="CpXC_dom"/>
</dbReference>
<accession>A0ABR6VJH6</accession>
<evidence type="ECO:0000259" key="1">
    <source>
        <dbReference type="Pfam" id="PF14353"/>
    </source>
</evidence>
<keyword evidence="3" id="KW-1185">Reference proteome</keyword>
<protein>
    <submittedName>
        <fullName evidence="2">CpXC domain-containing protein</fullName>
    </submittedName>
</protein>
<organism evidence="2 3">
    <name type="scientific">Megasphaera hominis</name>
    <dbReference type="NCBI Taxonomy" id="159836"/>
    <lineage>
        <taxon>Bacteria</taxon>
        <taxon>Bacillati</taxon>
        <taxon>Bacillota</taxon>
        <taxon>Negativicutes</taxon>
        <taxon>Veillonellales</taxon>
        <taxon>Veillonellaceae</taxon>
        <taxon>Megasphaera</taxon>
    </lineage>
</organism>
<sequence length="267" mass="30867">MTEQRSGTDSVTLQLTCPACGGQGAFATWNCIDGTRTPELRQRLLHDENLFFYTCPQCGAKIHVETTCLYIDRERHFMVWHVPDPKTAVSLGDVYRYLGEADFSAYRCRSALTWGEWREKILELESGFDDRMYEIIKYSAYQLLKPDQQKQLPLEMYHIDYAKDDGNAADLALVFMEEEKKGQGYVYAVTAKLLTMTQELYLPLLQKVTPHAGEGKFERFSYAWAGSFMKYVLAAIQQPNQAEYRRLVTYWLETLGQEVFHADLTKK</sequence>
<comment type="caution">
    <text evidence="2">The sequence shown here is derived from an EMBL/GenBank/DDBJ whole genome shotgun (WGS) entry which is preliminary data.</text>
</comment>
<evidence type="ECO:0000313" key="3">
    <source>
        <dbReference type="Proteomes" id="UP000606870"/>
    </source>
</evidence>
<dbReference type="Pfam" id="PF14353">
    <property type="entry name" value="CpXC"/>
    <property type="match status" value="1"/>
</dbReference>
<dbReference type="Proteomes" id="UP000606870">
    <property type="component" value="Unassembled WGS sequence"/>
</dbReference>
<gene>
    <name evidence="2" type="ORF">H8J70_09255</name>
</gene>
<dbReference type="EMBL" id="JACOGK010000027">
    <property type="protein sequence ID" value="MBC3537438.1"/>
    <property type="molecule type" value="Genomic_DNA"/>
</dbReference>
<proteinExistence type="predicted"/>
<reference evidence="2 3" key="1">
    <citation type="submission" date="2020-08" db="EMBL/GenBank/DDBJ databases">
        <authorList>
            <person name="Liu C."/>
            <person name="Sun Q."/>
        </authorList>
    </citation>
    <scope>NUCLEOTIDE SEQUENCE [LARGE SCALE GENOMIC DNA]</scope>
    <source>
        <strain evidence="2 3">NSJ-59</strain>
    </source>
</reference>
<feature type="domain" description="CpXC" evidence="1">
    <location>
        <begin position="15"/>
        <end position="137"/>
    </location>
</feature>